<feature type="transmembrane region" description="Helical" evidence="8">
    <location>
        <begin position="107"/>
        <end position="128"/>
    </location>
</feature>
<keyword evidence="11" id="KW-1185">Reference proteome</keyword>
<keyword evidence="7 8" id="KW-0472">Membrane</keyword>
<feature type="transmembrane region" description="Helical" evidence="8">
    <location>
        <begin position="140"/>
        <end position="162"/>
    </location>
</feature>
<dbReference type="InterPro" id="IPR036259">
    <property type="entry name" value="MFS_trans_sf"/>
</dbReference>
<feature type="domain" description="Major facilitator superfamily (MFS) profile" evidence="9">
    <location>
        <begin position="16"/>
        <end position="397"/>
    </location>
</feature>
<dbReference type="Proteomes" id="UP001422074">
    <property type="component" value="Unassembled WGS sequence"/>
</dbReference>
<name>A0ABU9WZD8_9MICC</name>
<evidence type="ECO:0000256" key="4">
    <source>
        <dbReference type="ARBA" id="ARBA00022475"/>
    </source>
</evidence>
<accession>A0ABU9WZD8</accession>
<dbReference type="RefSeq" id="WP_345884661.1">
    <property type="nucleotide sequence ID" value="NZ_JBDFRB010000005.1"/>
</dbReference>
<evidence type="ECO:0000256" key="3">
    <source>
        <dbReference type="ARBA" id="ARBA00022448"/>
    </source>
</evidence>
<comment type="caution">
    <text evidence="10">The sequence shown here is derived from an EMBL/GenBank/DDBJ whole genome shotgun (WGS) entry which is preliminary data.</text>
</comment>
<gene>
    <name evidence="10" type="ORF">ABCQ75_08400</name>
</gene>
<sequence>MPAPALNRNGGLSTPWLLVLVFLATTAPLSTDLYLPGFPRIQQEFAAAASGVQLTLTGFLLGMAFGQLAFGSLSDRFGRLRPLLVGNMGVLTASAVAALAPNLEVLVAARFFQGLFGAAGIVIARAVIVDLTKGPETARTMSLMMTVAGVAPAVAPSIGALIEGPIGWRGVMWTLAVLFLLMLVSVSTVLRETRPPEARGGHSLLGGLAQLVRVPRYIGFAAVFATTFAVMMAYISASPFVYQNVMGFSALGYGVLFGTNAVGLISAGYLSSRIVRRVGPERIIAIAVPFLLAFTVLVLVVAVLPVPRWLLAVPIWCAVTTVGFVMGNSTALALDAVRHVSGSGSAMLGFSQFIFGAAVSPLSGIAGEDTALPMAVIMLVAASGSMVLVSLLRRAPA</sequence>
<evidence type="ECO:0000256" key="7">
    <source>
        <dbReference type="ARBA" id="ARBA00023136"/>
    </source>
</evidence>
<keyword evidence="5 8" id="KW-0812">Transmembrane</keyword>
<dbReference type="EMBL" id="JBDFRB010000005">
    <property type="protein sequence ID" value="MEN2744562.1"/>
    <property type="molecule type" value="Genomic_DNA"/>
</dbReference>
<dbReference type="PRINTS" id="PR01036">
    <property type="entry name" value="TCRTETB"/>
</dbReference>
<dbReference type="CDD" id="cd17320">
    <property type="entry name" value="MFS_MdfA_MDR_like"/>
    <property type="match status" value="1"/>
</dbReference>
<dbReference type="Gene3D" id="1.20.1720.10">
    <property type="entry name" value="Multidrug resistance protein D"/>
    <property type="match status" value="1"/>
</dbReference>
<feature type="transmembrane region" description="Helical" evidence="8">
    <location>
        <begin position="168"/>
        <end position="190"/>
    </location>
</feature>
<comment type="subcellular location">
    <subcellularLocation>
        <location evidence="1">Cell membrane</location>
        <topology evidence="1">Multi-pass membrane protein</topology>
    </subcellularLocation>
</comment>
<dbReference type="InterPro" id="IPR011701">
    <property type="entry name" value="MFS"/>
</dbReference>
<keyword evidence="6 8" id="KW-1133">Transmembrane helix</keyword>
<dbReference type="PANTHER" id="PTHR23502:SF132">
    <property type="entry name" value="POLYAMINE TRANSPORTER 2-RELATED"/>
    <property type="match status" value="1"/>
</dbReference>
<evidence type="ECO:0000313" key="10">
    <source>
        <dbReference type="EMBL" id="MEN2744562.1"/>
    </source>
</evidence>
<feature type="transmembrane region" description="Helical" evidence="8">
    <location>
        <begin position="309"/>
        <end position="334"/>
    </location>
</feature>
<dbReference type="Pfam" id="PF07690">
    <property type="entry name" value="MFS_1"/>
    <property type="match status" value="1"/>
</dbReference>
<comment type="similarity">
    <text evidence="2">Belongs to the major facilitator superfamily. Bcr/CmlA family.</text>
</comment>
<feature type="transmembrane region" description="Helical" evidence="8">
    <location>
        <begin position="372"/>
        <end position="392"/>
    </location>
</feature>
<organism evidence="10 11">
    <name type="scientific">Sinomonas halotolerans</name>
    <dbReference type="NCBI Taxonomy" id="1644133"/>
    <lineage>
        <taxon>Bacteria</taxon>
        <taxon>Bacillati</taxon>
        <taxon>Actinomycetota</taxon>
        <taxon>Actinomycetes</taxon>
        <taxon>Micrococcales</taxon>
        <taxon>Micrococcaceae</taxon>
        <taxon>Sinomonas</taxon>
    </lineage>
</organism>
<evidence type="ECO:0000313" key="11">
    <source>
        <dbReference type="Proteomes" id="UP001422074"/>
    </source>
</evidence>
<dbReference type="PROSITE" id="PS50850">
    <property type="entry name" value="MFS"/>
    <property type="match status" value="1"/>
</dbReference>
<keyword evidence="4" id="KW-1003">Cell membrane</keyword>
<feature type="transmembrane region" description="Helical" evidence="8">
    <location>
        <begin position="82"/>
        <end position="101"/>
    </location>
</feature>
<evidence type="ECO:0000256" key="8">
    <source>
        <dbReference type="SAM" id="Phobius"/>
    </source>
</evidence>
<protein>
    <submittedName>
        <fullName evidence="10">Multidrug effflux MFS transporter</fullName>
    </submittedName>
</protein>
<evidence type="ECO:0000256" key="2">
    <source>
        <dbReference type="ARBA" id="ARBA00006236"/>
    </source>
</evidence>
<evidence type="ECO:0000256" key="6">
    <source>
        <dbReference type="ARBA" id="ARBA00022989"/>
    </source>
</evidence>
<feature type="transmembrane region" description="Helical" evidence="8">
    <location>
        <begin position="346"/>
        <end position="366"/>
    </location>
</feature>
<reference evidence="10 11" key="1">
    <citation type="submission" date="2024-05" db="EMBL/GenBank/DDBJ databases">
        <title>Sinomonas sp. nov., isolated from a waste landfill.</title>
        <authorList>
            <person name="Zhao Y."/>
        </authorList>
    </citation>
    <scope>NUCLEOTIDE SEQUENCE [LARGE SCALE GENOMIC DNA]</scope>
    <source>
        <strain evidence="10 11">CCTCC AB2014300</strain>
    </source>
</reference>
<dbReference type="PANTHER" id="PTHR23502">
    <property type="entry name" value="MAJOR FACILITATOR SUPERFAMILY"/>
    <property type="match status" value="1"/>
</dbReference>
<dbReference type="InterPro" id="IPR004812">
    <property type="entry name" value="Efflux_drug-R_Bcr/CmlA"/>
</dbReference>
<feature type="transmembrane region" description="Helical" evidence="8">
    <location>
        <begin position="50"/>
        <end position="70"/>
    </location>
</feature>
<feature type="transmembrane region" description="Helical" evidence="8">
    <location>
        <begin position="283"/>
        <end position="303"/>
    </location>
</feature>
<evidence type="ECO:0000259" key="9">
    <source>
        <dbReference type="PROSITE" id="PS50850"/>
    </source>
</evidence>
<evidence type="ECO:0000256" key="5">
    <source>
        <dbReference type="ARBA" id="ARBA00022692"/>
    </source>
</evidence>
<dbReference type="SUPFAM" id="SSF103473">
    <property type="entry name" value="MFS general substrate transporter"/>
    <property type="match status" value="1"/>
</dbReference>
<proteinExistence type="inferred from homology"/>
<dbReference type="InterPro" id="IPR020846">
    <property type="entry name" value="MFS_dom"/>
</dbReference>
<evidence type="ECO:0000256" key="1">
    <source>
        <dbReference type="ARBA" id="ARBA00004651"/>
    </source>
</evidence>
<feature type="transmembrane region" description="Helical" evidence="8">
    <location>
        <begin position="248"/>
        <end position="271"/>
    </location>
</feature>
<dbReference type="NCBIfam" id="TIGR00710">
    <property type="entry name" value="efflux_Bcr_CflA"/>
    <property type="match status" value="1"/>
</dbReference>
<feature type="transmembrane region" description="Helical" evidence="8">
    <location>
        <begin position="217"/>
        <end position="236"/>
    </location>
</feature>
<keyword evidence="3" id="KW-0813">Transport</keyword>